<sequence>RKEKRLSIGKLGVRVFGGVIRMARVVKMIVNFTRMMVGIVRMVIGMEERWLT</sequence>
<evidence type="ECO:0000313" key="1">
    <source>
        <dbReference type="EMBL" id="CAK7327614.1"/>
    </source>
</evidence>
<keyword evidence="2" id="KW-1185">Reference proteome</keyword>
<dbReference type="AlphaFoldDB" id="A0AAV1R472"/>
<dbReference type="Proteomes" id="UP001314170">
    <property type="component" value="Unassembled WGS sequence"/>
</dbReference>
<feature type="non-terminal residue" evidence="1">
    <location>
        <position position="1"/>
    </location>
</feature>
<evidence type="ECO:0000313" key="2">
    <source>
        <dbReference type="Proteomes" id="UP001314170"/>
    </source>
</evidence>
<comment type="caution">
    <text evidence="1">The sequence shown here is derived from an EMBL/GenBank/DDBJ whole genome shotgun (WGS) entry which is preliminary data.</text>
</comment>
<protein>
    <submittedName>
        <fullName evidence="1">Uncharacterized protein</fullName>
    </submittedName>
</protein>
<dbReference type="EMBL" id="CAWUPB010000857">
    <property type="protein sequence ID" value="CAK7327614.1"/>
    <property type="molecule type" value="Genomic_DNA"/>
</dbReference>
<name>A0AAV1R472_9ROSI</name>
<gene>
    <name evidence="1" type="ORF">DCAF_LOCUS5329</name>
</gene>
<accession>A0AAV1R472</accession>
<proteinExistence type="predicted"/>
<organism evidence="1 2">
    <name type="scientific">Dovyalis caffra</name>
    <dbReference type="NCBI Taxonomy" id="77055"/>
    <lineage>
        <taxon>Eukaryota</taxon>
        <taxon>Viridiplantae</taxon>
        <taxon>Streptophyta</taxon>
        <taxon>Embryophyta</taxon>
        <taxon>Tracheophyta</taxon>
        <taxon>Spermatophyta</taxon>
        <taxon>Magnoliopsida</taxon>
        <taxon>eudicotyledons</taxon>
        <taxon>Gunneridae</taxon>
        <taxon>Pentapetalae</taxon>
        <taxon>rosids</taxon>
        <taxon>fabids</taxon>
        <taxon>Malpighiales</taxon>
        <taxon>Salicaceae</taxon>
        <taxon>Flacourtieae</taxon>
        <taxon>Dovyalis</taxon>
    </lineage>
</organism>
<reference evidence="1 2" key="1">
    <citation type="submission" date="2024-01" db="EMBL/GenBank/DDBJ databases">
        <authorList>
            <person name="Waweru B."/>
        </authorList>
    </citation>
    <scope>NUCLEOTIDE SEQUENCE [LARGE SCALE GENOMIC DNA]</scope>
</reference>